<dbReference type="GO" id="GO:0006952">
    <property type="term" value="P:defense response"/>
    <property type="evidence" value="ECO:0007669"/>
    <property type="project" value="UniProtKB-KW"/>
</dbReference>
<dbReference type="InterPro" id="IPR035897">
    <property type="entry name" value="Toll_tir_struct_dom_sf"/>
</dbReference>
<proteinExistence type="predicted"/>
<dbReference type="Pfam" id="PF23282">
    <property type="entry name" value="WHD_ROQ1"/>
    <property type="match status" value="1"/>
</dbReference>
<dbReference type="InterPro" id="IPR058546">
    <property type="entry name" value="RPS4B/Roq1-like_LRR"/>
</dbReference>
<dbReference type="PANTHER" id="PTHR11017">
    <property type="entry name" value="LEUCINE-RICH REPEAT-CONTAINING PROTEIN"/>
    <property type="match status" value="1"/>
</dbReference>
<dbReference type="InterPro" id="IPR042197">
    <property type="entry name" value="Apaf_helical"/>
</dbReference>
<keyword evidence="2" id="KW-0677">Repeat</keyword>
<dbReference type="Gene3D" id="3.40.50.10140">
    <property type="entry name" value="Toll/interleukin-1 receptor homology (TIR) domain"/>
    <property type="match status" value="1"/>
</dbReference>
<dbReference type="Gene3D" id="1.10.8.430">
    <property type="entry name" value="Helical domain of apoptotic protease-activating factors"/>
    <property type="match status" value="1"/>
</dbReference>
<dbReference type="SMART" id="SM00255">
    <property type="entry name" value="TIR"/>
    <property type="match status" value="1"/>
</dbReference>
<keyword evidence="4" id="KW-0520">NAD</keyword>
<dbReference type="SUPFAM" id="SSF52200">
    <property type="entry name" value="Toll/Interleukin receptor TIR domain"/>
    <property type="match status" value="1"/>
</dbReference>
<dbReference type="InterPro" id="IPR000157">
    <property type="entry name" value="TIR_dom"/>
</dbReference>
<dbReference type="InterPro" id="IPR032675">
    <property type="entry name" value="LRR_dom_sf"/>
</dbReference>
<dbReference type="SUPFAM" id="SSF52058">
    <property type="entry name" value="L domain-like"/>
    <property type="match status" value="1"/>
</dbReference>
<evidence type="ECO:0000256" key="2">
    <source>
        <dbReference type="ARBA" id="ARBA00022737"/>
    </source>
</evidence>
<protein>
    <recommendedName>
        <fullName evidence="5">TIR domain-containing protein</fullName>
    </recommendedName>
</protein>
<evidence type="ECO:0000256" key="1">
    <source>
        <dbReference type="ARBA" id="ARBA00022614"/>
    </source>
</evidence>
<dbReference type="InterPro" id="IPR044974">
    <property type="entry name" value="Disease_R_plants"/>
</dbReference>
<dbReference type="PROSITE" id="PS50104">
    <property type="entry name" value="TIR"/>
    <property type="match status" value="1"/>
</dbReference>
<evidence type="ECO:0000256" key="4">
    <source>
        <dbReference type="ARBA" id="ARBA00023027"/>
    </source>
</evidence>
<dbReference type="Gene3D" id="3.40.50.300">
    <property type="entry name" value="P-loop containing nucleotide triphosphate hydrolases"/>
    <property type="match status" value="1"/>
</dbReference>
<dbReference type="Gene3D" id="3.80.10.10">
    <property type="entry name" value="Ribonuclease Inhibitor"/>
    <property type="match status" value="2"/>
</dbReference>
<dbReference type="InterPro" id="IPR027417">
    <property type="entry name" value="P-loop_NTPase"/>
</dbReference>
<evidence type="ECO:0000256" key="3">
    <source>
        <dbReference type="ARBA" id="ARBA00022821"/>
    </source>
</evidence>
<dbReference type="EMBL" id="JBEDUW010000002">
    <property type="protein sequence ID" value="KAK9942152.1"/>
    <property type="molecule type" value="Genomic_DNA"/>
</dbReference>
<dbReference type="Proteomes" id="UP001457282">
    <property type="component" value="Unassembled WGS sequence"/>
</dbReference>
<dbReference type="GO" id="GO:0043531">
    <property type="term" value="F:ADP binding"/>
    <property type="evidence" value="ECO:0007669"/>
    <property type="project" value="InterPro"/>
</dbReference>
<keyword evidence="3" id="KW-0611">Plant defense</keyword>
<keyword evidence="1" id="KW-0433">Leucine-rich repeat</keyword>
<evidence type="ECO:0000313" key="6">
    <source>
        <dbReference type="EMBL" id="KAK9942152.1"/>
    </source>
</evidence>
<dbReference type="PRINTS" id="PR00364">
    <property type="entry name" value="DISEASERSIST"/>
</dbReference>
<gene>
    <name evidence="6" type="ORF">M0R45_007835</name>
</gene>
<dbReference type="Pfam" id="PF23286">
    <property type="entry name" value="LRR_13"/>
    <property type="match status" value="1"/>
</dbReference>
<dbReference type="Pfam" id="PF00931">
    <property type="entry name" value="NB-ARC"/>
    <property type="match status" value="1"/>
</dbReference>
<dbReference type="Pfam" id="PF01582">
    <property type="entry name" value="TIR"/>
    <property type="match status" value="1"/>
</dbReference>
<dbReference type="SUPFAM" id="SSF46785">
    <property type="entry name" value="Winged helix' DNA-binding domain"/>
    <property type="match status" value="1"/>
</dbReference>
<dbReference type="PANTHER" id="PTHR11017:SF578">
    <property type="entry name" value="ADP-RIBOSYL CYCLASE_CYCLIC ADP-RIBOSE HYDROLASE"/>
    <property type="match status" value="1"/>
</dbReference>
<dbReference type="SUPFAM" id="SSF52540">
    <property type="entry name" value="P-loop containing nucleoside triphosphate hydrolases"/>
    <property type="match status" value="1"/>
</dbReference>
<dbReference type="InterPro" id="IPR058192">
    <property type="entry name" value="WHD_ROQ1-like"/>
</dbReference>
<dbReference type="GO" id="GO:0007165">
    <property type="term" value="P:signal transduction"/>
    <property type="evidence" value="ECO:0007669"/>
    <property type="project" value="InterPro"/>
</dbReference>
<organism evidence="6 7">
    <name type="scientific">Rubus argutus</name>
    <name type="common">Southern blackberry</name>
    <dbReference type="NCBI Taxonomy" id="59490"/>
    <lineage>
        <taxon>Eukaryota</taxon>
        <taxon>Viridiplantae</taxon>
        <taxon>Streptophyta</taxon>
        <taxon>Embryophyta</taxon>
        <taxon>Tracheophyta</taxon>
        <taxon>Spermatophyta</taxon>
        <taxon>Magnoliopsida</taxon>
        <taxon>eudicotyledons</taxon>
        <taxon>Gunneridae</taxon>
        <taxon>Pentapetalae</taxon>
        <taxon>rosids</taxon>
        <taxon>fabids</taxon>
        <taxon>Rosales</taxon>
        <taxon>Rosaceae</taxon>
        <taxon>Rosoideae</taxon>
        <taxon>Rosoideae incertae sedis</taxon>
        <taxon>Rubus</taxon>
    </lineage>
</organism>
<dbReference type="AlphaFoldDB" id="A0AAW1Y2W4"/>
<sequence length="1154" mass="131944">MDSVTTQLGDSSSSFPHSWKYDVFLSFRGEDTRNNFIGHLHRSLTQRGVKTFIDDELRRGEEISPALNKAIEESMISIIVFSENYASSKWCLDELVNILQCKESRQQIVSPIFYKVDPSDVRNQTGSFGEALAKHECKFKDNKEKVLRWRTALAQAANLSGWCFMDGHESKFIHNIVEEISLQALNHTYLNVADYPVGVESRVQAMCELLDVEKNDARIVGMWGTGGIGKTTIAKAVYNSIAHNFEGSCFLENIRERSMSYGGLVELQNSLLYEILKGEELRIASVDRGISVIKKRLSDKRVLLVLDDVNKLDQLHKLVGRSDWFGSGSRIIITTRDAQLLTAYKVDIVYTAKELDHDEALELFCSNAFEENTNLDEYSWEISNVLYYAQGLPLALIVLGSLLCGISTDQWSAILDGQRRFPNKDIQEVLKISYNALEYPVQEVFLDIACFFKGKRKSYVIEILGGGDVDPKYAIDLLTQKALITITPWNDITMHDMLEEMGKEIVHLESPTEPGKRSRLWYHEDVYHVLTENTGTNKIKGILVDLPEPDDISVSANCFSKMKNLQFFINCNARFCGQVEYVSNELRILYWPDYPSESLPSNFNPRKLLQLNMPRSRMSRLGEGFKVMRHLKSIDFYECKSLIEIPDFSGLPNLVELNLQRCTSLVEVHPSVGFLDKLVRLYLNDCSNLRMFPRIVNLRSLEKMILDGCIRLESFPEMEGKMESLQIMDLSRTAIKKLPSSIGCLIKLERLLLNECVHLTNLPCSLYDLRRLKFLDIDKCPRLVEFPNNEVNSKVHWFCVTKYSPKSYHDRKGSSAVPRLWQLRVSACNLSESGLFGSHVSVTRIGELDLSGSNIVSLPKCISKFVSLHRLNLSGCKRLVEIPELPKKLASLDVGDCVALKVISKLSNILERKDSQMIGRMDLSNCQRLSDNLQDQVAKMKIMLLNDQVVDALFLFLSSLQPEFDLVFPGAEVPKWFSCRKENPRDTDFSSEFCIEIPPNFNWENNGLAFSCCLENSIYEQSFTILSEIHLDGVSTYKSSSEFDFDYHTGVKWQSNHVWVQYIPFRTILCFSYVKKSQLPPAEYRCRVKLTFCTGSPVKSCGVHLVMPTLQEDEDDKKRRYIDDEYFSEGYEGISSDDDEDPDKWDWDYIKQLL</sequence>
<dbReference type="FunFam" id="3.40.50.10140:FF:000007">
    <property type="entry name" value="Disease resistance protein (TIR-NBS-LRR class)"/>
    <property type="match status" value="1"/>
</dbReference>
<dbReference type="InterPro" id="IPR002182">
    <property type="entry name" value="NB-ARC"/>
</dbReference>
<evidence type="ECO:0000259" key="5">
    <source>
        <dbReference type="PROSITE" id="PS50104"/>
    </source>
</evidence>
<evidence type="ECO:0000313" key="7">
    <source>
        <dbReference type="Proteomes" id="UP001457282"/>
    </source>
</evidence>
<reference evidence="6 7" key="1">
    <citation type="journal article" date="2023" name="G3 (Bethesda)">
        <title>A chromosome-length genome assembly and annotation of blackberry (Rubus argutus, cv. 'Hillquist').</title>
        <authorList>
            <person name="Bruna T."/>
            <person name="Aryal R."/>
            <person name="Dudchenko O."/>
            <person name="Sargent D.J."/>
            <person name="Mead D."/>
            <person name="Buti M."/>
            <person name="Cavallini A."/>
            <person name="Hytonen T."/>
            <person name="Andres J."/>
            <person name="Pham M."/>
            <person name="Weisz D."/>
            <person name="Mascagni F."/>
            <person name="Usai G."/>
            <person name="Natali L."/>
            <person name="Bassil N."/>
            <person name="Fernandez G.E."/>
            <person name="Lomsadze A."/>
            <person name="Armour M."/>
            <person name="Olukolu B."/>
            <person name="Poorten T."/>
            <person name="Britton C."/>
            <person name="Davik J."/>
            <person name="Ashrafi H."/>
            <person name="Aiden E.L."/>
            <person name="Borodovsky M."/>
            <person name="Worthington M."/>
        </authorList>
    </citation>
    <scope>NUCLEOTIDE SEQUENCE [LARGE SCALE GENOMIC DNA]</scope>
    <source>
        <strain evidence="6">PI 553951</strain>
    </source>
</reference>
<keyword evidence="7" id="KW-1185">Reference proteome</keyword>
<name>A0AAW1Y2W4_RUBAR</name>
<dbReference type="InterPro" id="IPR036390">
    <property type="entry name" value="WH_DNA-bd_sf"/>
</dbReference>
<feature type="domain" description="TIR" evidence="5">
    <location>
        <begin position="19"/>
        <end position="184"/>
    </location>
</feature>
<accession>A0AAW1Y2W4</accession>
<comment type="caution">
    <text evidence="6">The sequence shown here is derived from an EMBL/GenBank/DDBJ whole genome shotgun (WGS) entry which is preliminary data.</text>
</comment>